<feature type="transmembrane region" description="Helical" evidence="1">
    <location>
        <begin position="301"/>
        <end position="322"/>
    </location>
</feature>
<keyword evidence="1" id="KW-0472">Membrane</keyword>
<dbReference type="SUPFAM" id="SSF69593">
    <property type="entry name" value="Glycerol-3-phosphate (1)-acyltransferase"/>
    <property type="match status" value="1"/>
</dbReference>
<dbReference type="Pfam" id="PF01553">
    <property type="entry name" value="Acyltransferase"/>
    <property type="match status" value="1"/>
</dbReference>
<evidence type="ECO:0000256" key="1">
    <source>
        <dbReference type="SAM" id="Phobius"/>
    </source>
</evidence>
<dbReference type="eggNOG" id="COG0204">
    <property type="taxonomic scope" value="Bacteria"/>
</dbReference>
<dbReference type="HOGENOM" id="CLU_047487_0_0_10"/>
<dbReference type="KEGG" id="cmr:Cycma_4658"/>
<dbReference type="EMBL" id="CP002955">
    <property type="protein sequence ID" value="AEL28344.1"/>
    <property type="molecule type" value="Genomic_DNA"/>
</dbReference>
<evidence type="ECO:0000313" key="4">
    <source>
        <dbReference type="Proteomes" id="UP000001635"/>
    </source>
</evidence>
<dbReference type="AlphaFoldDB" id="G0J348"/>
<keyword evidence="3" id="KW-0808">Transferase</keyword>
<proteinExistence type="predicted"/>
<organism evidence="3 4">
    <name type="scientific">Cyclobacterium marinum (strain ATCC 25205 / DSM 745 / LMG 13164 / NCIMB 1802)</name>
    <name type="common">Flectobacillus marinus</name>
    <dbReference type="NCBI Taxonomy" id="880070"/>
    <lineage>
        <taxon>Bacteria</taxon>
        <taxon>Pseudomonadati</taxon>
        <taxon>Bacteroidota</taxon>
        <taxon>Cytophagia</taxon>
        <taxon>Cytophagales</taxon>
        <taxon>Cyclobacteriaceae</taxon>
        <taxon>Cyclobacterium</taxon>
    </lineage>
</organism>
<keyword evidence="4" id="KW-1185">Reference proteome</keyword>
<dbReference type="RefSeq" id="WP_014022624.1">
    <property type="nucleotide sequence ID" value="NC_015914.1"/>
</dbReference>
<gene>
    <name evidence="3" type="ordered locus">Cycma_4658</name>
</gene>
<dbReference type="PANTHER" id="PTHR31605">
    <property type="entry name" value="GLYCEROL-3-PHOSPHATE O-ACYLTRANSFERASE 1"/>
    <property type="match status" value="1"/>
</dbReference>
<reference evidence="4" key="1">
    <citation type="submission" date="2011-07" db="EMBL/GenBank/DDBJ databases">
        <title>The complete genome of Cyclobacterium marinum DSM 745.</title>
        <authorList>
            <person name="Lucas S."/>
            <person name="Han J."/>
            <person name="Lapidus A."/>
            <person name="Bruce D."/>
            <person name="Goodwin L."/>
            <person name="Pitluck S."/>
            <person name="Peters L."/>
            <person name="Kyrpides N."/>
            <person name="Mavromatis K."/>
            <person name="Ivanova N."/>
            <person name="Ovchinnikova G."/>
            <person name="Chertkov O."/>
            <person name="Detter J.C."/>
            <person name="Tapia R."/>
            <person name="Han C."/>
            <person name="Land M."/>
            <person name="Hauser L."/>
            <person name="Markowitz V."/>
            <person name="Cheng J.-F."/>
            <person name="Hugenholtz P."/>
            <person name="Woyke T."/>
            <person name="Wu D."/>
            <person name="Tindall B."/>
            <person name="Schuetze A."/>
            <person name="Brambilla E."/>
            <person name="Klenk H.-P."/>
            <person name="Eisen J.A."/>
        </authorList>
    </citation>
    <scope>NUCLEOTIDE SEQUENCE [LARGE SCALE GENOMIC DNA]</scope>
    <source>
        <strain evidence="4">ATCC 25205 / DSM 745 / LMG 13164 / NCIMB 1802</strain>
    </source>
</reference>
<accession>G0J348</accession>
<dbReference type="GO" id="GO:0004366">
    <property type="term" value="F:glycerol-3-phosphate O-acyltransferase activity"/>
    <property type="evidence" value="ECO:0007669"/>
    <property type="project" value="TreeGrafter"/>
</dbReference>
<dbReference type="STRING" id="880070.Cycma_4658"/>
<dbReference type="SMART" id="SM00563">
    <property type="entry name" value="PlsC"/>
    <property type="match status" value="1"/>
</dbReference>
<evidence type="ECO:0000313" key="3">
    <source>
        <dbReference type="EMBL" id="AEL28344.1"/>
    </source>
</evidence>
<keyword evidence="1" id="KW-1133">Transmembrane helix</keyword>
<dbReference type="PANTHER" id="PTHR31605:SF0">
    <property type="entry name" value="GLYCEROL-3-PHOSPHATE O-ACYLTRANSFERASE 1"/>
    <property type="match status" value="1"/>
</dbReference>
<keyword evidence="1" id="KW-0812">Transmembrane</keyword>
<dbReference type="GO" id="GO:0008654">
    <property type="term" value="P:phospholipid biosynthetic process"/>
    <property type="evidence" value="ECO:0007669"/>
    <property type="project" value="TreeGrafter"/>
</dbReference>
<name>G0J348_CYCMS</name>
<dbReference type="InterPro" id="IPR052744">
    <property type="entry name" value="GPAT/DAPAT"/>
</dbReference>
<dbReference type="OrthoDB" id="9806008at2"/>
<evidence type="ECO:0000259" key="2">
    <source>
        <dbReference type="SMART" id="SM00563"/>
    </source>
</evidence>
<sequence length="339" mass="39173">MWQRLFNTLLNRLVKTALWFYFSEIEVVGNWKSLKDKPTLIISNHQNALLDALLIATYIDLKPYFLARASVFKNPLIAKILAFIRMVPVYRIRDGFGTIIGNNKSFALCKSILKGNGKILIFPEGNHSLKRQVRPLSKGFTRIVTATLKDDPSFNLNILPIGINYQAHQKSGSKVLLEIGAPIPAKKYLGEERKLVNTSKEKLKSLTLHLPEKNYNDSIKHILQSGLDITKVRGQERLNSKGKLKSGYRWKNRLFKAFHFPLWLIWKWIKLKVKDRVFYGTIKFCIGLVGIPLYYLGLFILFSKFLSTTIAFLVILLLLLVLKINRNYYNINEEKLIKY</sequence>
<dbReference type="InterPro" id="IPR002123">
    <property type="entry name" value="Plipid/glycerol_acylTrfase"/>
</dbReference>
<dbReference type="Proteomes" id="UP000001635">
    <property type="component" value="Chromosome"/>
</dbReference>
<feature type="transmembrane region" description="Helical" evidence="1">
    <location>
        <begin position="277"/>
        <end position="295"/>
    </location>
</feature>
<feature type="domain" description="Phospholipid/glycerol acyltransferase" evidence="2">
    <location>
        <begin position="39"/>
        <end position="166"/>
    </location>
</feature>
<protein>
    <submittedName>
        <fullName evidence="3">Phospholipid/glycerol acyltransferase</fullName>
    </submittedName>
</protein>
<keyword evidence="3" id="KW-0012">Acyltransferase</keyword>
<dbReference type="GO" id="GO:0016287">
    <property type="term" value="F:glycerone-phosphate O-acyltransferase activity"/>
    <property type="evidence" value="ECO:0007669"/>
    <property type="project" value="TreeGrafter"/>
</dbReference>